<organism evidence="2 3">
    <name type="scientific">Trifolium pratense</name>
    <name type="common">Red clover</name>
    <dbReference type="NCBI Taxonomy" id="57577"/>
    <lineage>
        <taxon>Eukaryota</taxon>
        <taxon>Viridiplantae</taxon>
        <taxon>Streptophyta</taxon>
        <taxon>Embryophyta</taxon>
        <taxon>Tracheophyta</taxon>
        <taxon>Spermatophyta</taxon>
        <taxon>Magnoliopsida</taxon>
        <taxon>eudicotyledons</taxon>
        <taxon>Gunneridae</taxon>
        <taxon>Pentapetalae</taxon>
        <taxon>rosids</taxon>
        <taxon>fabids</taxon>
        <taxon>Fabales</taxon>
        <taxon>Fabaceae</taxon>
        <taxon>Papilionoideae</taxon>
        <taxon>50 kb inversion clade</taxon>
        <taxon>NPAAA clade</taxon>
        <taxon>Hologalegina</taxon>
        <taxon>IRL clade</taxon>
        <taxon>Trifolieae</taxon>
        <taxon>Trifolium</taxon>
    </lineage>
</organism>
<evidence type="ECO:0000313" key="2">
    <source>
        <dbReference type="EMBL" id="PNX60716.1"/>
    </source>
</evidence>
<reference evidence="2 3" key="2">
    <citation type="journal article" date="2017" name="Front. Plant Sci.">
        <title>Gene Classification and Mining of Molecular Markers Useful in Red Clover (Trifolium pratense) Breeding.</title>
        <authorList>
            <person name="Istvanek J."/>
            <person name="Dluhosova J."/>
            <person name="Dluhos P."/>
            <person name="Patkova L."/>
            <person name="Nedelnik J."/>
            <person name="Repkova J."/>
        </authorList>
    </citation>
    <scope>NUCLEOTIDE SEQUENCE [LARGE SCALE GENOMIC DNA]</scope>
    <source>
        <strain evidence="3">cv. Tatra</strain>
        <tissue evidence="2">Young leaves</tissue>
    </source>
</reference>
<dbReference type="Proteomes" id="UP000236291">
    <property type="component" value="Unassembled WGS sequence"/>
</dbReference>
<accession>A0A2K3K368</accession>
<feature type="compositionally biased region" description="Acidic residues" evidence="1">
    <location>
        <begin position="65"/>
        <end position="78"/>
    </location>
</feature>
<dbReference type="EMBL" id="ASHM01138108">
    <property type="protein sequence ID" value="PNX60716.1"/>
    <property type="molecule type" value="Genomic_DNA"/>
</dbReference>
<comment type="caution">
    <text evidence="2">The sequence shown here is derived from an EMBL/GenBank/DDBJ whole genome shotgun (WGS) entry which is preliminary data.</text>
</comment>
<name>A0A2K3K368_TRIPR</name>
<evidence type="ECO:0000313" key="3">
    <source>
        <dbReference type="Proteomes" id="UP000236291"/>
    </source>
</evidence>
<proteinExistence type="predicted"/>
<gene>
    <name evidence="2" type="ORF">L195_g060319</name>
</gene>
<dbReference type="AlphaFoldDB" id="A0A2K3K368"/>
<reference evidence="2 3" key="1">
    <citation type="journal article" date="2014" name="Am. J. Bot.">
        <title>Genome assembly and annotation for red clover (Trifolium pratense; Fabaceae).</title>
        <authorList>
            <person name="Istvanek J."/>
            <person name="Jaros M."/>
            <person name="Krenek A."/>
            <person name="Repkova J."/>
        </authorList>
    </citation>
    <scope>NUCLEOTIDE SEQUENCE [LARGE SCALE GENOMIC DNA]</scope>
    <source>
        <strain evidence="3">cv. Tatra</strain>
        <tissue evidence="2">Young leaves</tissue>
    </source>
</reference>
<sequence>MLQWWNLNLSQDLYIERVTEPLTGSLLRLSRRSLHTPAKLREERGDEAEIDGEYKASVDAVTEVEDGGDEVGDGGDEDERYRERFDF</sequence>
<evidence type="ECO:0000256" key="1">
    <source>
        <dbReference type="SAM" id="MobiDB-lite"/>
    </source>
</evidence>
<protein>
    <submittedName>
        <fullName evidence="2">Uncharacterized protein</fullName>
    </submittedName>
</protein>
<feature type="region of interest" description="Disordered" evidence="1">
    <location>
        <begin position="65"/>
        <end position="87"/>
    </location>
</feature>